<protein>
    <recommendedName>
        <fullName evidence="3">Thioredoxin</fullName>
    </recommendedName>
</protein>
<evidence type="ECO:0008006" key="3">
    <source>
        <dbReference type="Google" id="ProtNLM"/>
    </source>
</evidence>
<accession>A0A3R5X1D2</accession>
<sequence length="132" mass="14216">MKKIFIPVFILAVGAMILMSAWPSIVDSRKPVNMFIAKAKAEGALPLLQFVNAPQEGDAVQAEIAKFNSMSGGIKLTAGVFLASENMDSLLHYNIQSPAFIIFDADGKVSVQQNGLANAAELIKMTQDVHTH</sequence>
<dbReference type="Proteomes" id="UP000287502">
    <property type="component" value="Chromosome"/>
</dbReference>
<name>A0A3R5X1D2_9BACT</name>
<dbReference type="AlphaFoldDB" id="A0A3R5X1D2"/>
<evidence type="ECO:0000313" key="2">
    <source>
        <dbReference type="Proteomes" id="UP000287502"/>
    </source>
</evidence>
<dbReference type="EMBL" id="CP035108">
    <property type="protein sequence ID" value="QAR32086.1"/>
    <property type="molecule type" value="Genomic_DNA"/>
</dbReference>
<dbReference type="KEGG" id="gtl:EP073_01310"/>
<keyword evidence="2" id="KW-1185">Reference proteome</keyword>
<reference evidence="1 2" key="1">
    <citation type="submission" date="2019-01" db="EMBL/GenBank/DDBJ databases">
        <title>Geovibrio thiophilus DSM 11263, complete genome.</title>
        <authorList>
            <person name="Spring S."/>
            <person name="Bunk B."/>
            <person name="Sproer C."/>
        </authorList>
    </citation>
    <scope>NUCLEOTIDE SEQUENCE [LARGE SCALE GENOMIC DNA]</scope>
    <source>
        <strain evidence="1 2">DSM 11263</strain>
    </source>
</reference>
<dbReference type="RefSeq" id="WP_128465373.1">
    <property type="nucleotide sequence ID" value="NZ_CP035108.1"/>
</dbReference>
<dbReference type="OrthoDB" id="9913636at2"/>
<organism evidence="1 2">
    <name type="scientific">Geovibrio thiophilus</name>
    <dbReference type="NCBI Taxonomy" id="139438"/>
    <lineage>
        <taxon>Bacteria</taxon>
        <taxon>Pseudomonadati</taxon>
        <taxon>Deferribacterota</taxon>
        <taxon>Deferribacteres</taxon>
        <taxon>Deferribacterales</taxon>
        <taxon>Geovibrionaceae</taxon>
        <taxon>Geovibrio</taxon>
    </lineage>
</organism>
<evidence type="ECO:0000313" key="1">
    <source>
        <dbReference type="EMBL" id="QAR32086.1"/>
    </source>
</evidence>
<gene>
    <name evidence="1" type="ORF">EP073_01310</name>
</gene>
<proteinExistence type="predicted"/>